<accession>A0A556TZC2</accession>
<dbReference type="InterPro" id="IPR046341">
    <property type="entry name" value="SET_dom_sf"/>
</dbReference>
<proteinExistence type="predicted"/>
<evidence type="ECO:0000313" key="1">
    <source>
        <dbReference type="EMBL" id="TSL47541.1"/>
    </source>
</evidence>
<keyword evidence="2" id="KW-1185">Reference proteome</keyword>
<organism evidence="1 2">
    <name type="scientific">Bagarius yarrelli</name>
    <name type="common">Goonch</name>
    <name type="synonym">Bagrus yarrelli</name>
    <dbReference type="NCBI Taxonomy" id="175774"/>
    <lineage>
        <taxon>Eukaryota</taxon>
        <taxon>Metazoa</taxon>
        <taxon>Chordata</taxon>
        <taxon>Craniata</taxon>
        <taxon>Vertebrata</taxon>
        <taxon>Euteleostomi</taxon>
        <taxon>Actinopterygii</taxon>
        <taxon>Neopterygii</taxon>
        <taxon>Teleostei</taxon>
        <taxon>Ostariophysi</taxon>
        <taxon>Siluriformes</taxon>
        <taxon>Sisoridae</taxon>
        <taxon>Sisorinae</taxon>
        <taxon>Bagarius</taxon>
    </lineage>
</organism>
<dbReference type="GO" id="GO:0008168">
    <property type="term" value="F:methyltransferase activity"/>
    <property type="evidence" value="ECO:0007669"/>
    <property type="project" value="UniProtKB-KW"/>
</dbReference>
<protein>
    <submittedName>
        <fullName evidence="1">N-lysine methyltransferase SMYD2-B</fullName>
    </submittedName>
</protein>
<gene>
    <name evidence="1" type="ORF">Baya_7122</name>
</gene>
<keyword evidence="1" id="KW-0808">Transferase</keyword>
<reference evidence="1 2" key="1">
    <citation type="journal article" date="2019" name="Genome Biol. Evol.">
        <title>Whole-Genome Sequencing of the Giant Devil Catfish, Bagarius yarrelli.</title>
        <authorList>
            <person name="Jiang W."/>
            <person name="Lv Y."/>
            <person name="Cheng L."/>
            <person name="Yang K."/>
            <person name="Chao B."/>
            <person name="Wang X."/>
            <person name="Li Y."/>
            <person name="Pan X."/>
            <person name="You X."/>
            <person name="Zhang Y."/>
            <person name="Yang J."/>
            <person name="Li J."/>
            <person name="Zhang X."/>
            <person name="Liu S."/>
            <person name="Sun C."/>
            <person name="Yang J."/>
            <person name="Shi Q."/>
        </authorList>
    </citation>
    <scope>NUCLEOTIDE SEQUENCE [LARGE SCALE GENOMIC DNA]</scope>
    <source>
        <strain evidence="1">JWS20170419001</strain>
        <tissue evidence="1">Muscle</tissue>
    </source>
</reference>
<evidence type="ECO:0000313" key="2">
    <source>
        <dbReference type="Proteomes" id="UP000319801"/>
    </source>
</evidence>
<dbReference type="SUPFAM" id="SSF82199">
    <property type="entry name" value="SET domain"/>
    <property type="match status" value="1"/>
</dbReference>
<dbReference type="OrthoDB" id="1028014at2759"/>
<keyword evidence="1" id="KW-0489">Methyltransferase</keyword>
<dbReference type="EMBL" id="VCAZ01000032">
    <property type="protein sequence ID" value="TSL47541.1"/>
    <property type="molecule type" value="Genomic_DNA"/>
</dbReference>
<sequence length="100" mass="11161">MTADGMDGLERFDSPGKGRGLRVNRAYRVGELLFVCPAFSHVLSVTERGYSCEHCFARTGTGEESVRRCESEELGHGRFWMLTLESVVRPDYCIAEAALL</sequence>
<dbReference type="GO" id="GO:0032259">
    <property type="term" value="P:methylation"/>
    <property type="evidence" value="ECO:0007669"/>
    <property type="project" value="UniProtKB-KW"/>
</dbReference>
<name>A0A556TZC2_BAGYA</name>
<dbReference type="AlphaFoldDB" id="A0A556TZC2"/>
<dbReference type="Gene3D" id="2.170.270.10">
    <property type="entry name" value="SET domain"/>
    <property type="match status" value="1"/>
</dbReference>
<dbReference type="Proteomes" id="UP000319801">
    <property type="component" value="Unassembled WGS sequence"/>
</dbReference>
<comment type="caution">
    <text evidence="1">The sequence shown here is derived from an EMBL/GenBank/DDBJ whole genome shotgun (WGS) entry which is preliminary data.</text>
</comment>